<keyword evidence="6" id="KW-0408">Iron</keyword>
<feature type="domain" description="Tetrahaem cytochrome" evidence="7">
    <location>
        <begin position="27"/>
        <end position="132"/>
    </location>
</feature>
<name>X1W0L0_9ZZZZ</name>
<evidence type="ECO:0000256" key="6">
    <source>
        <dbReference type="ARBA" id="ARBA00023004"/>
    </source>
</evidence>
<dbReference type="EMBL" id="BARW01036763">
    <property type="protein sequence ID" value="GAJ20390.1"/>
    <property type="molecule type" value="Genomic_DNA"/>
</dbReference>
<comment type="subcellular location">
    <subcellularLocation>
        <location evidence="1">Cell envelope</location>
    </subcellularLocation>
</comment>
<protein>
    <recommendedName>
        <fullName evidence="7">Tetrahaem cytochrome domain-containing protein</fullName>
    </recommendedName>
</protein>
<organism evidence="8">
    <name type="scientific">marine sediment metagenome</name>
    <dbReference type="NCBI Taxonomy" id="412755"/>
    <lineage>
        <taxon>unclassified sequences</taxon>
        <taxon>metagenomes</taxon>
        <taxon>ecological metagenomes</taxon>
    </lineage>
</organism>
<keyword evidence="2" id="KW-0813">Transport</keyword>
<comment type="caution">
    <text evidence="8">The sequence shown here is derived from an EMBL/GenBank/DDBJ whole genome shotgun (WGS) entry which is preliminary data.</text>
</comment>
<accession>X1W0L0</accession>
<dbReference type="InterPro" id="IPR012286">
    <property type="entry name" value="Tetrahaem_cytochrome"/>
</dbReference>
<evidence type="ECO:0000256" key="4">
    <source>
        <dbReference type="ARBA" id="ARBA00022723"/>
    </source>
</evidence>
<keyword evidence="5" id="KW-0249">Electron transport</keyword>
<keyword evidence="4" id="KW-0479">Metal-binding</keyword>
<evidence type="ECO:0000256" key="1">
    <source>
        <dbReference type="ARBA" id="ARBA00004196"/>
    </source>
</evidence>
<sequence>EGVEYDPDNIMAAYVESLSESSLTAYAHAQDEVTCLDCHDITVLRQLYLQLDPDANELEGRNMSKLSKDLCLSCHESSELIELTKDSNLPEFKGINPHIHVADEDKLLRCSSCHKMHKEESININYCYSCHHAGVLVSCSECH</sequence>
<evidence type="ECO:0000256" key="3">
    <source>
        <dbReference type="ARBA" id="ARBA00022617"/>
    </source>
</evidence>
<reference evidence="8" key="1">
    <citation type="journal article" date="2014" name="Front. Microbiol.">
        <title>High frequency of phylogenetically diverse reductive dehalogenase-homologous genes in deep subseafloor sedimentary metagenomes.</title>
        <authorList>
            <person name="Kawai M."/>
            <person name="Futagami T."/>
            <person name="Toyoda A."/>
            <person name="Takaki Y."/>
            <person name="Nishi S."/>
            <person name="Hori S."/>
            <person name="Arai W."/>
            <person name="Tsubouchi T."/>
            <person name="Morono Y."/>
            <person name="Uchiyama I."/>
            <person name="Ito T."/>
            <person name="Fujiyama A."/>
            <person name="Inagaki F."/>
            <person name="Takami H."/>
        </authorList>
    </citation>
    <scope>NUCLEOTIDE SEQUENCE</scope>
    <source>
        <strain evidence="8">Expedition CK06-06</strain>
    </source>
</reference>
<feature type="non-terminal residue" evidence="8">
    <location>
        <position position="1"/>
    </location>
</feature>
<dbReference type="GO" id="GO:0046872">
    <property type="term" value="F:metal ion binding"/>
    <property type="evidence" value="ECO:0007669"/>
    <property type="project" value="UniProtKB-KW"/>
</dbReference>
<proteinExistence type="predicted"/>
<evidence type="ECO:0000256" key="2">
    <source>
        <dbReference type="ARBA" id="ARBA00022448"/>
    </source>
</evidence>
<keyword evidence="3" id="KW-0349">Heme</keyword>
<dbReference type="GO" id="GO:0030313">
    <property type="term" value="C:cell envelope"/>
    <property type="evidence" value="ECO:0007669"/>
    <property type="project" value="UniProtKB-SubCell"/>
</dbReference>
<evidence type="ECO:0000259" key="7">
    <source>
        <dbReference type="Pfam" id="PF14537"/>
    </source>
</evidence>
<gene>
    <name evidence="8" type="ORF">S12H4_56970</name>
</gene>
<dbReference type="Gene3D" id="3.90.10.10">
    <property type="entry name" value="Cytochrome C3"/>
    <property type="match status" value="1"/>
</dbReference>
<evidence type="ECO:0000313" key="8">
    <source>
        <dbReference type="EMBL" id="GAJ20390.1"/>
    </source>
</evidence>
<dbReference type="AlphaFoldDB" id="X1W0L0"/>
<dbReference type="InterPro" id="IPR036280">
    <property type="entry name" value="Multihaem_cyt_sf"/>
</dbReference>
<dbReference type="SUPFAM" id="SSF48695">
    <property type="entry name" value="Multiheme cytochromes"/>
    <property type="match status" value="1"/>
</dbReference>
<evidence type="ECO:0000256" key="5">
    <source>
        <dbReference type="ARBA" id="ARBA00022982"/>
    </source>
</evidence>
<dbReference type="Pfam" id="PF14537">
    <property type="entry name" value="Cytochrom_c3_2"/>
    <property type="match status" value="1"/>
</dbReference>